<evidence type="ECO:0000313" key="7">
    <source>
        <dbReference type="Proteomes" id="UP001479606"/>
    </source>
</evidence>
<dbReference type="PANTHER" id="PTHR31339">
    <property type="entry name" value="PECTIN LYASE-RELATED"/>
    <property type="match status" value="1"/>
</dbReference>
<evidence type="ECO:0000313" key="6">
    <source>
        <dbReference type="EMBL" id="MEL5994920.1"/>
    </source>
</evidence>
<evidence type="ECO:0000256" key="3">
    <source>
        <dbReference type="ARBA" id="ARBA00023295"/>
    </source>
</evidence>
<keyword evidence="7" id="KW-1185">Reference proteome</keyword>
<evidence type="ECO:0000256" key="2">
    <source>
        <dbReference type="ARBA" id="ARBA00022801"/>
    </source>
</evidence>
<dbReference type="Pfam" id="PF00295">
    <property type="entry name" value="Glyco_hydro_28"/>
    <property type="match status" value="1"/>
</dbReference>
<dbReference type="SUPFAM" id="SSF51126">
    <property type="entry name" value="Pectin lyase-like"/>
    <property type="match status" value="1"/>
</dbReference>
<dbReference type="InterPro" id="IPR003961">
    <property type="entry name" value="FN3_dom"/>
</dbReference>
<dbReference type="InterPro" id="IPR000743">
    <property type="entry name" value="Glyco_hydro_28"/>
</dbReference>
<proteinExistence type="inferred from homology"/>
<sequence>MANRASLNAIHRLFWVSFFVAIAARVAAAPIDKRHLLIAPGTLTESSVTLLWDKESGKEKVAYELSLNGKAVASTSKTNYTIAQLAPATQYTIRLSVKPASGQKDKEFSTLTFKTAAKGKVYNVLDYGAKNDTAIVNTKAIQAAITACEAGGTVYIPKGTYVSGALFLKSNMTLRIEGVLKGSRVPDDYLPMILNRFEGWELSTYASLLNAGTLNRNGYTVSNLRITGGGTILGGGRRLGDAMTKAHGLRSRGRLICLLSCQDVSISHLTVTEPPCWTIHYIYSHNISCHDLAIVTKGIHNGDGIDPDSSTDSYIFNCTFDTGDDCIAIKSGKNPEGFAIAKPTRNVRITDCDFLRGHGISIGSEMSGGVSEVLVQDCKAGPLLHGMQIKGTKDRGGYVRNVTVRECQLRQITIFSAVNYNNDGAPAPEIPTFENFVFQNIDLSEASAAEPAININGFKDPAHRLRNVTFSNIRLPDNAKVVINDAERVSFTEVKSASGVKPAYSATGSVDISY</sequence>
<dbReference type="GO" id="GO:0016787">
    <property type="term" value="F:hydrolase activity"/>
    <property type="evidence" value="ECO:0007669"/>
    <property type="project" value="UniProtKB-KW"/>
</dbReference>
<dbReference type="InterPro" id="IPR036116">
    <property type="entry name" value="FN3_sf"/>
</dbReference>
<dbReference type="CDD" id="cd00063">
    <property type="entry name" value="FN3"/>
    <property type="match status" value="1"/>
</dbReference>
<gene>
    <name evidence="6" type="ORF">AAFH49_11930</name>
</gene>
<protein>
    <submittedName>
        <fullName evidence="6">Glycoside hydrolase family 28 protein</fullName>
    </submittedName>
</protein>
<dbReference type="InterPro" id="IPR012334">
    <property type="entry name" value="Pectin_lyas_fold"/>
</dbReference>
<dbReference type="InterPro" id="IPR013783">
    <property type="entry name" value="Ig-like_fold"/>
</dbReference>
<dbReference type="Gene3D" id="2.160.20.10">
    <property type="entry name" value="Single-stranded right-handed beta-helix, Pectin lyase-like"/>
    <property type="match status" value="1"/>
</dbReference>
<accession>A0ABU9LW71</accession>
<dbReference type="EMBL" id="JBCEVZ010000025">
    <property type="protein sequence ID" value="MEL5994920.1"/>
    <property type="molecule type" value="Genomic_DNA"/>
</dbReference>
<dbReference type="PANTHER" id="PTHR31339:SF9">
    <property type="entry name" value="PLASMIN AND FIBRONECTIN-BINDING PROTEIN A"/>
    <property type="match status" value="1"/>
</dbReference>
<dbReference type="InterPro" id="IPR011050">
    <property type="entry name" value="Pectin_lyase_fold/virulence"/>
</dbReference>
<reference evidence="6 7" key="1">
    <citation type="journal article" date="2018" name="Arch. Microbiol.">
        <title>Hymenobacter segetis sp. nov., isolated from soil.</title>
        <authorList>
            <person name="Ten L.N."/>
            <person name="Lim S.J."/>
            <person name="Kim B.O."/>
            <person name="Kang I.K."/>
            <person name="Jung H.Y."/>
        </authorList>
    </citation>
    <scope>NUCLEOTIDE SEQUENCE [LARGE SCALE GENOMIC DNA]</scope>
    <source>
        <strain evidence="6 7">S7-3-11</strain>
    </source>
</reference>
<organism evidence="6 7">
    <name type="scientific">Hymenobacter segetis</name>
    <dbReference type="NCBI Taxonomy" id="2025509"/>
    <lineage>
        <taxon>Bacteria</taxon>
        <taxon>Pseudomonadati</taxon>
        <taxon>Bacteroidota</taxon>
        <taxon>Cytophagia</taxon>
        <taxon>Cytophagales</taxon>
        <taxon>Hymenobacteraceae</taxon>
        <taxon>Hymenobacter</taxon>
    </lineage>
</organism>
<dbReference type="InterPro" id="IPR024535">
    <property type="entry name" value="RHGA/B-epi-like_pectate_lyase"/>
</dbReference>
<evidence type="ECO:0000256" key="1">
    <source>
        <dbReference type="ARBA" id="ARBA00008834"/>
    </source>
</evidence>
<comment type="similarity">
    <text evidence="1 4">Belongs to the glycosyl hydrolase 28 family.</text>
</comment>
<dbReference type="InterPro" id="IPR051801">
    <property type="entry name" value="GH28_Enzymes"/>
</dbReference>
<dbReference type="SUPFAM" id="SSF49265">
    <property type="entry name" value="Fibronectin type III"/>
    <property type="match status" value="1"/>
</dbReference>
<dbReference type="Pfam" id="PF12708">
    <property type="entry name" value="Pect-lyase_RHGA_epim"/>
    <property type="match status" value="1"/>
</dbReference>
<dbReference type="Gene3D" id="2.60.40.10">
    <property type="entry name" value="Immunoglobulins"/>
    <property type="match status" value="1"/>
</dbReference>
<evidence type="ECO:0000259" key="5">
    <source>
        <dbReference type="Pfam" id="PF12708"/>
    </source>
</evidence>
<name>A0ABU9LW71_9BACT</name>
<feature type="domain" description="Rhamnogalacturonase A/B/Epimerase-like pectate lyase" evidence="5">
    <location>
        <begin position="122"/>
        <end position="174"/>
    </location>
</feature>
<dbReference type="RefSeq" id="WP_342298357.1">
    <property type="nucleotide sequence ID" value="NZ_JBCEVZ010000025.1"/>
</dbReference>
<keyword evidence="2 4" id="KW-0378">Hydrolase</keyword>
<keyword evidence="3 4" id="KW-0326">Glycosidase</keyword>
<dbReference type="PROSITE" id="PS00502">
    <property type="entry name" value="POLYGALACTURONASE"/>
    <property type="match status" value="1"/>
</dbReference>
<dbReference type="Proteomes" id="UP001479606">
    <property type="component" value="Unassembled WGS sequence"/>
</dbReference>
<evidence type="ECO:0000256" key="4">
    <source>
        <dbReference type="RuleBase" id="RU361169"/>
    </source>
</evidence>
<comment type="caution">
    <text evidence="6">The sequence shown here is derived from an EMBL/GenBank/DDBJ whole genome shotgun (WGS) entry which is preliminary data.</text>
</comment>